<dbReference type="GO" id="GO:0004497">
    <property type="term" value="F:monooxygenase activity"/>
    <property type="evidence" value="ECO:0007669"/>
    <property type="project" value="UniProtKB-KW"/>
</dbReference>
<keyword evidence="1" id="KW-0560">Oxidoreductase</keyword>
<proteinExistence type="predicted"/>
<dbReference type="Proteomes" id="UP000253562">
    <property type="component" value="Unassembled WGS sequence"/>
</dbReference>
<dbReference type="SUPFAM" id="SSF51905">
    <property type="entry name" value="FAD/NAD(P)-binding domain"/>
    <property type="match status" value="2"/>
</dbReference>
<dbReference type="Pfam" id="PF13738">
    <property type="entry name" value="Pyr_redox_3"/>
    <property type="match status" value="1"/>
</dbReference>
<dbReference type="EMBL" id="QPEX01000037">
    <property type="protein sequence ID" value="RCS43983.1"/>
    <property type="molecule type" value="Genomic_DNA"/>
</dbReference>
<dbReference type="Gene3D" id="3.50.50.60">
    <property type="entry name" value="FAD/NAD(P)-binding domain"/>
    <property type="match status" value="2"/>
</dbReference>
<dbReference type="PRINTS" id="PR00368">
    <property type="entry name" value="FADPNR"/>
</dbReference>
<name>A0A368KQE6_9BACT</name>
<sequence length="382" mass="42284">MGSTSNEDSTHDEFEVVVVGAGAAGIGIGVALMHAGIENFLILDRHEIGASFARWPKEMRFITPSFSTNSIGMLDINAVAIGTSPAYSLQEEHPTGRQYAAFLQSVAAFFKLPVQIGTEVNKVVSQQDRFVIETNEGNIGARFVVWAAGEFQYPQDRPFPGSEHCLHNSLVRSWKEINADDCIVIGGYESGIDAAVHLAMAGKKVTVLDRSEVAPWKRDESDPSTTLSTYTAQRLRRKEVSDRVSLVSEMDVFEVQKDSADYRVLCANGETFTSKAPPILATGFRGSVRLIADLFESREEDGFPLLTEHDESTITSGLFLAGPMVRHDKHVFCFIYKYRQRFAVVAKAIADRLGLPAEQLEMYRQWGMYLDDLSCCGEECVC</sequence>
<dbReference type="PANTHER" id="PTHR43539">
    <property type="entry name" value="FLAVIN-BINDING MONOOXYGENASE-LIKE PROTEIN (AFU_ORTHOLOGUE AFUA_4G09220)"/>
    <property type="match status" value="1"/>
</dbReference>
<accession>A0A368KQE6</accession>
<keyword evidence="2" id="KW-0503">Monooxygenase</keyword>
<comment type="caution">
    <text evidence="2">The sequence shown here is derived from an EMBL/GenBank/DDBJ whole genome shotgun (WGS) entry which is preliminary data.</text>
</comment>
<protein>
    <submittedName>
        <fullName evidence="2">Monooxygenase</fullName>
    </submittedName>
</protein>
<evidence type="ECO:0000256" key="1">
    <source>
        <dbReference type="ARBA" id="ARBA00023002"/>
    </source>
</evidence>
<evidence type="ECO:0000313" key="2">
    <source>
        <dbReference type="EMBL" id="RCS43983.1"/>
    </source>
</evidence>
<dbReference type="AlphaFoldDB" id="A0A368KQE6"/>
<dbReference type="PANTHER" id="PTHR43539:SF89">
    <property type="entry name" value="NAD(P)-BINDING DOMAIN-CONTAINING PROTEIN"/>
    <property type="match status" value="1"/>
</dbReference>
<dbReference type="InterPro" id="IPR050982">
    <property type="entry name" value="Auxin_biosynth/cation_transpt"/>
</dbReference>
<organism evidence="2 3">
    <name type="scientific">Bremerella cremea</name>
    <dbReference type="NCBI Taxonomy" id="1031537"/>
    <lineage>
        <taxon>Bacteria</taxon>
        <taxon>Pseudomonadati</taxon>
        <taxon>Planctomycetota</taxon>
        <taxon>Planctomycetia</taxon>
        <taxon>Pirellulales</taxon>
        <taxon>Pirellulaceae</taxon>
        <taxon>Bremerella</taxon>
    </lineage>
</organism>
<dbReference type="InterPro" id="IPR036188">
    <property type="entry name" value="FAD/NAD-bd_sf"/>
</dbReference>
<dbReference type="PRINTS" id="PR00469">
    <property type="entry name" value="PNDRDTASEII"/>
</dbReference>
<reference evidence="2 3" key="1">
    <citation type="submission" date="2018-07" db="EMBL/GenBank/DDBJ databases">
        <title>Comparative genomes isolates from brazilian mangrove.</title>
        <authorList>
            <person name="De Araujo J.E."/>
            <person name="Taketani R.G."/>
            <person name="Silva M.C.P."/>
            <person name="Lourenco M.V."/>
            <person name="Oliveira V.M."/>
            <person name="Andreote F.D."/>
        </authorList>
    </citation>
    <scope>NUCLEOTIDE SEQUENCE [LARGE SCALE GENOMIC DNA]</scope>
    <source>
        <strain evidence="2 3">HEX PRIS-MGV</strain>
    </source>
</reference>
<dbReference type="OrthoDB" id="178899at2"/>
<dbReference type="GO" id="GO:0050660">
    <property type="term" value="F:flavin adenine dinucleotide binding"/>
    <property type="evidence" value="ECO:0007669"/>
    <property type="project" value="TreeGrafter"/>
</dbReference>
<dbReference type="RefSeq" id="WP_114370747.1">
    <property type="nucleotide sequence ID" value="NZ_QPEX01000037.1"/>
</dbReference>
<gene>
    <name evidence="2" type="ORF">DTL42_18545</name>
</gene>
<evidence type="ECO:0000313" key="3">
    <source>
        <dbReference type="Proteomes" id="UP000253562"/>
    </source>
</evidence>